<evidence type="ECO:0000259" key="7">
    <source>
        <dbReference type="Pfam" id="PF06305"/>
    </source>
</evidence>
<keyword evidence="4 6" id="KW-0472">Membrane</keyword>
<dbReference type="PANTHER" id="PTHR41335:SF1">
    <property type="entry name" value="MEMBRANE PROTEIN"/>
    <property type="match status" value="1"/>
</dbReference>
<keyword evidence="2 6" id="KW-0812">Transmembrane</keyword>
<dbReference type="EMBL" id="JBIACK010000016">
    <property type="protein sequence ID" value="MFE8703491.1"/>
    <property type="molecule type" value="Genomic_DNA"/>
</dbReference>
<organism evidence="8 9">
    <name type="scientific">Cytobacillus spartinae</name>
    <dbReference type="NCBI Taxonomy" id="3299023"/>
    <lineage>
        <taxon>Bacteria</taxon>
        <taxon>Bacillati</taxon>
        <taxon>Bacillota</taxon>
        <taxon>Bacilli</taxon>
        <taxon>Bacillales</taxon>
        <taxon>Bacillaceae</taxon>
        <taxon>Cytobacillus</taxon>
    </lineage>
</organism>
<gene>
    <name evidence="8" type="ORF">ACFYKX_23280</name>
</gene>
<name>A0ABW6KGW8_9BACI</name>
<dbReference type="RefSeq" id="WP_389364073.1">
    <property type="nucleotide sequence ID" value="NZ_JBIACK010000016.1"/>
</dbReference>
<feature type="transmembrane region" description="Helical" evidence="6">
    <location>
        <begin position="41"/>
        <end position="66"/>
    </location>
</feature>
<proteinExistence type="predicted"/>
<protein>
    <submittedName>
        <fullName evidence="8">Lipopolysaccharide assembly LapA domain-containing protein</fullName>
    </submittedName>
</protein>
<evidence type="ECO:0000313" key="8">
    <source>
        <dbReference type="EMBL" id="MFE8703491.1"/>
    </source>
</evidence>
<accession>A0ABW6KGW8</accession>
<keyword evidence="3 6" id="KW-1133">Transmembrane helix</keyword>
<feature type="domain" description="Lipopolysaccharide assembly protein A" evidence="7">
    <location>
        <begin position="24"/>
        <end position="85"/>
    </location>
</feature>
<evidence type="ECO:0000256" key="6">
    <source>
        <dbReference type="SAM" id="Phobius"/>
    </source>
</evidence>
<evidence type="ECO:0000256" key="1">
    <source>
        <dbReference type="ARBA" id="ARBA00022475"/>
    </source>
</evidence>
<dbReference type="InterPro" id="IPR010445">
    <property type="entry name" value="LapA_dom"/>
</dbReference>
<dbReference type="Pfam" id="PF06305">
    <property type="entry name" value="LapA_dom"/>
    <property type="match status" value="1"/>
</dbReference>
<evidence type="ECO:0000256" key="5">
    <source>
        <dbReference type="SAM" id="MobiDB-lite"/>
    </source>
</evidence>
<keyword evidence="1" id="KW-1003">Cell membrane</keyword>
<sequence length="105" mass="11923">MKFQWTLIFGIIFALLVAIFAVINVDPVTVNYMFGQGEWPLILVILSSVLMGGLIVGLVGLFRVFMLQRKVKSLQKENEKLKIELETGTKTTTEEEKEQMPPDIH</sequence>
<dbReference type="PANTHER" id="PTHR41335">
    <property type="entry name" value="MEMBRANE PROTEIN-RELATED"/>
    <property type="match status" value="1"/>
</dbReference>
<evidence type="ECO:0000313" key="9">
    <source>
        <dbReference type="Proteomes" id="UP001601059"/>
    </source>
</evidence>
<dbReference type="Proteomes" id="UP001601059">
    <property type="component" value="Unassembled WGS sequence"/>
</dbReference>
<reference evidence="8 9" key="1">
    <citation type="submission" date="2024-08" db="EMBL/GenBank/DDBJ databases">
        <title>Two novel Cytobacillus novel species.</title>
        <authorList>
            <person name="Liu G."/>
        </authorList>
    </citation>
    <scope>NUCLEOTIDE SEQUENCE [LARGE SCALE GENOMIC DNA]</scope>
    <source>
        <strain evidence="8 9">FJAT-54145</strain>
    </source>
</reference>
<feature type="transmembrane region" description="Helical" evidence="6">
    <location>
        <begin position="7"/>
        <end position="25"/>
    </location>
</feature>
<comment type="caution">
    <text evidence="8">The sequence shown here is derived from an EMBL/GenBank/DDBJ whole genome shotgun (WGS) entry which is preliminary data.</text>
</comment>
<evidence type="ECO:0000256" key="4">
    <source>
        <dbReference type="ARBA" id="ARBA00023136"/>
    </source>
</evidence>
<keyword evidence="9" id="KW-1185">Reference proteome</keyword>
<evidence type="ECO:0000256" key="2">
    <source>
        <dbReference type="ARBA" id="ARBA00022692"/>
    </source>
</evidence>
<evidence type="ECO:0000256" key="3">
    <source>
        <dbReference type="ARBA" id="ARBA00022989"/>
    </source>
</evidence>
<feature type="region of interest" description="Disordered" evidence="5">
    <location>
        <begin position="85"/>
        <end position="105"/>
    </location>
</feature>